<protein>
    <submittedName>
        <fullName evidence="4">FecR family protein</fullName>
    </submittedName>
</protein>
<dbReference type="PIRSF" id="PIRSF018266">
    <property type="entry name" value="FecR"/>
    <property type="match status" value="1"/>
</dbReference>
<dbReference type="InterPro" id="IPR012373">
    <property type="entry name" value="Ferrdict_sens_TM"/>
</dbReference>
<feature type="domain" description="Protein FecR C-terminal" evidence="3">
    <location>
        <begin position="303"/>
        <end position="371"/>
    </location>
</feature>
<accession>A0ABV7JN86</accession>
<organism evidence="4 5">
    <name type="scientific">Parapedobacter deserti</name>
    <dbReference type="NCBI Taxonomy" id="1912957"/>
    <lineage>
        <taxon>Bacteria</taxon>
        <taxon>Pseudomonadati</taxon>
        <taxon>Bacteroidota</taxon>
        <taxon>Sphingobacteriia</taxon>
        <taxon>Sphingobacteriales</taxon>
        <taxon>Sphingobacteriaceae</taxon>
        <taxon>Parapedobacter</taxon>
    </lineage>
</organism>
<evidence type="ECO:0000313" key="5">
    <source>
        <dbReference type="Proteomes" id="UP001595526"/>
    </source>
</evidence>
<gene>
    <name evidence="4" type="ORF">ACFOET_11730</name>
</gene>
<dbReference type="EMBL" id="JBHRTA010000036">
    <property type="protein sequence ID" value="MFC3198283.1"/>
    <property type="molecule type" value="Genomic_DNA"/>
</dbReference>
<feature type="transmembrane region" description="Helical" evidence="1">
    <location>
        <begin position="80"/>
        <end position="100"/>
    </location>
</feature>
<dbReference type="Pfam" id="PF16344">
    <property type="entry name" value="FecR_C"/>
    <property type="match status" value="1"/>
</dbReference>
<sequence>MKKHSPLPLDEIRQLLSKYLQGNCTAEEEQRVLNWYYSFGRTDDVRIAELQYKRRLDSLKNNVLGKIGDKPAKPKHLMRPFAIGIAALVVMAIGISMLLFRYDQAGRPDLVPNAAIVPDETGKHKNDILPGGYYAQVVFENGRTVAVTDSGELDVSALVSTGEPAGYRTVNVPKTATFRVKLSDGSIVWLNSLSSLRYPENFGSDERQVYLEGEAYFEVAKEASRPFRVKVAESTIEVLGTSFNVKAYGGQVSAALVEGSIKVISRDVERMVVPGEEAVISREQILVERSDIRKQVAWKDGDFFFKKDGLPAIMEQISRWYNVDIVYEGDISSGGGITGSIGRSARLSDVLTMLSNVSDLQFDIDERTVTVRK</sequence>
<dbReference type="Proteomes" id="UP001595526">
    <property type="component" value="Unassembled WGS sequence"/>
</dbReference>
<reference evidence="5" key="1">
    <citation type="journal article" date="2019" name="Int. J. Syst. Evol. Microbiol.">
        <title>The Global Catalogue of Microorganisms (GCM) 10K type strain sequencing project: providing services to taxonomists for standard genome sequencing and annotation.</title>
        <authorList>
            <consortium name="The Broad Institute Genomics Platform"/>
            <consortium name="The Broad Institute Genome Sequencing Center for Infectious Disease"/>
            <person name="Wu L."/>
            <person name="Ma J."/>
        </authorList>
    </citation>
    <scope>NUCLEOTIDE SEQUENCE [LARGE SCALE GENOMIC DNA]</scope>
    <source>
        <strain evidence="5">KCTC 52416</strain>
    </source>
</reference>
<dbReference type="InterPro" id="IPR032508">
    <property type="entry name" value="FecR_C"/>
</dbReference>
<keyword evidence="1" id="KW-1133">Transmembrane helix</keyword>
<evidence type="ECO:0000259" key="3">
    <source>
        <dbReference type="Pfam" id="PF16344"/>
    </source>
</evidence>
<dbReference type="Gene3D" id="2.60.120.1440">
    <property type="match status" value="1"/>
</dbReference>
<proteinExistence type="predicted"/>
<dbReference type="PANTHER" id="PTHR30273">
    <property type="entry name" value="PERIPLASMIC SIGNAL SENSOR AND SIGMA FACTOR ACTIVATOR FECR-RELATED"/>
    <property type="match status" value="1"/>
</dbReference>
<dbReference type="RefSeq" id="WP_379022792.1">
    <property type="nucleotide sequence ID" value="NZ_JBHRTA010000036.1"/>
</dbReference>
<keyword evidence="1" id="KW-0472">Membrane</keyword>
<dbReference type="Pfam" id="PF04773">
    <property type="entry name" value="FecR"/>
    <property type="match status" value="1"/>
</dbReference>
<dbReference type="Gene3D" id="3.55.50.30">
    <property type="match status" value="1"/>
</dbReference>
<comment type="caution">
    <text evidence="4">The sequence shown here is derived from an EMBL/GenBank/DDBJ whole genome shotgun (WGS) entry which is preliminary data.</text>
</comment>
<feature type="domain" description="FecR protein" evidence="2">
    <location>
        <begin position="169"/>
        <end position="262"/>
    </location>
</feature>
<keyword evidence="1" id="KW-0812">Transmembrane</keyword>
<dbReference type="InterPro" id="IPR006860">
    <property type="entry name" value="FecR"/>
</dbReference>
<evidence type="ECO:0000259" key="2">
    <source>
        <dbReference type="Pfam" id="PF04773"/>
    </source>
</evidence>
<evidence type="ECO:0000313" key="4">
    <source>
        <dbReference type="EMBL" id="MFC3198283.1"/>
    </source>
</evidence>
<evidence type="ECO:0000256" key="1">
    <source>
        <dbReference type="SAM" id="Phobius"/>
    </source>
</evidence>
<name>A0ABV7JN86_9SPHI</name>
<dbReference type="PANTHER" id="PTHR30273:SF2">
    <property type="entry name" value="PROTEIN FECR"/>
    <property type="match status" value="1"/>
</dbReference>
<keyword evidence="5" id="KW-1185">Reference proteome</keyword>